<keyword evidence="1" id="KW-1133">Transmembrane helix</keyword>
<name>A0A5K7SD37_9BACT</name>
<accession>A0A5K7SD37</accession>
<proteinExistence type="predicted"/>
<feature type="transmembrane region" description="Helical" evidence="1">
    <location>
        <begin position="7"/>
        <end position="28"/>
    </location>
</feature>
<organism evidence="2 3">
    <name type="scientific">Aquipluma nitroreducens</name>
    <dbReference type="NCBI Taxonomy" id="2010828"/>
    <lineage>
        <taxon>Bacteria</taxon>
        <taxon>Pseudomonadati</taxon>
        <taxon>Bacteroidota</taxon>
        <taxon>Bacteroidia</taxon>
        <taxon>Marinilabiliales</taxon>
        <taxon>Prolixibacteraceae</taxon>
        <taxon>Aquipluma</taxon>
    </lineage>
</organism>
<keyword evidence="1" id="KW-0472">Membrane</keyword>
<protein>
    <recommendedName>
        <fullName evidence="4">C4-dicarboxylate ABC transporter</fullName>
    </recommendedName>
</protein>
<evidence type="ECO:0008006" key="4">
    <source>
        <dbReference type="Google" id="ProtNLM"/>
    </source>
</evidence>
<feature type="transmembrane region" description="Helical" evidence="1">
    <location>
        <begin position="34"/>
        <end position="52"/>
    </location>
</feature>
<dbReference type="Proteomes" id="UP001193389">
    <property type="component" value="Chromosome"/>
</dbReference>
<gene>
    <name evidence="2" type="ORF">AQPE_3574</name>
</gene>
<evidence type="ECO:0000313" key="3">
    <source>
        <dbReference type="Proteomes" id="UP001193389"/>
    </source>
</evidence>
<dbReference type="AlphaFoldDB" id="A0A5K7SD37"/>
<dbReference type="KEGG" id="anf:AQPE_3574"/>
<reference evidence="2" key="1">
    <citation type="journal article" date="2020" name="Int. J. Syst. Evol. Microbiol.">
        <title>Aquipluma nitroreducens gen. nov. sp. nov., a novel facultatively anaerobic bacterium isolated from a freshwater lake.</title>
        <authorList>
            <person name="Watanabe M."/>
            <person name="Kojima H."/>
            <person name="Fukui M."/>
        </authorList>
    </citation>
    <scope>NUCLEOTIDE SEQUENCE</scope>
    <source>
        <strain evidence="2">MeG22</strain>
    </source>
</reference>
<evidence type="ECO:0000313" key="2">
    <source>
        <dbReference type="EMBL" id="BBE19389.1"/>
    </source>
</evidence>
<sequence>MTIFGTAMVFFYLGLAYILLFSTMFSYVDVTLRTFFAIPFLLYGVYRAIGSYRRIKETFFERDEE</sequence>
<dbReference type="EMBL" id="AP018694">
    <property type="protein sequence ID" value="BBE19389.1"/>
    <property type="molecule type" value="Genomic_DNA"/>
</dbReference>
<evidence type="ECO:0000256" key="1">
    <source>
        <dbReference type="SAM" id="Phobius"/>
    </source>
</evidence>
<keyword evidence="1" id="KW-0812">Transmembrane</keyword>
<keyword evidence="3" id="KW-1185">Reference proteome</keyword>